<feature type="region of interest" description="Disordered" evidence="8">
    <location>
        <begin position="1"/>
        <end position="21"/>
    </location>
</feature>
<keyword evidence="6 9" id="KW-0472">Membrane</keyword>
<sequence length="544" mass="61040">MSTKVESSRGGVWPDPANRVQPAHTEPIARDVVNFLGGPMGRFAQIGRGRWWTPLRAILSVAWVFLAFGVLSKSNCALGRPDDNGVLQLNWDGNRQLTSFCYNDIVPLYGARGLDQPGFVYDWTWEEEGVTRYMEYPVLAGMFQGLMGKIAHATYGIVDKLLPEVGWYFFLTALVMSILWVAAARMVAELAGNRIWDTILVVASPIVIVHAFTNWDIPTVFFLTAALLAARNKKFWLAGALIGLGTAFKMWPLFALGAYLVLAIRKKKFAPFLKMLASAVIVWLVVNVPIMMRNYDAWNEFRRLNTERGWEWTTIYAFWSRLTGWPGFPADVASGGEPKVLNMVSLALFAGACVAILVMGLVAERTPRVAELVFLIVAFFLLFNKVWSPQYSLWLVVPAVLALPNWRLIFTWGFFDMLVWPILMWHMLGVDNKGAPGELLNLAIALRDGFIIAIMVLVIMQMFGKKPDKVYDAHNGHDPLLTTPEQWLEVTRDNGWVPVTERTKEVNTRWEQQPSPESHPSSSDLDSSQRASSPSSSESPLPSQ</sequence>
<dbReference type="AlphaFoldDB" id="A0A931DWG4"/>
<evidence type="ECO:0000256" key="6">
    <source>
        <dbReference type="ARBA" id="ARBA00023136"/>
    </source>
</evidence>
<evidence type="ECO:0000256" key="3">
    <source>
        <dbReference type="ARBA" id="ARBA00022679"/>
    </source>
</evidence>
<keyword evidence="5 9" id="KW-1133">Transmembrane helix</keyword>
<evidence type="ECO:0000256" key="7">
    <source>
        <dbReference type="ARBA" id="ARBA00024033"/>
    </source>
</evidence>
<comment type="caution">
    <text evidence="10">The sequence shown here is derived from an EMBL/GenBank/DDBJ whole genome shotgun (WGS) entry which is preliminary data.</text>
</comment>
<organism evidence="10 11">
    <name type="scientific">Corynebacterium aquatimens</name>
    <dbReference type="NCBI Taxonomy" id="1190508"/>
    <lineage>
        <taxon>Bacteria</taxon>
        <taxon>Bacillati</taxon>
        <taxon>Actinomycetota</taxon>
        <taxon>Actinomycetes</taxon>
        <taxon>Mycobacteriales</taxon>
        <taxon>Corynebacteriaceae</taxon>
        <taxon>Corynebacterium</taxon>
    </lineage>
</organism>
<evidence type="ECO:0000256" key="8">
    <source>
        <dbReference type="SAM" id="MobiDB-lite"/>
    </source>
</evidence>
<keyword evidence="3" id="KW-0808">Transferase</keyword>
<keyword evidence="2" id="KW-1003">Cell membrane</keyword>
<feature type="transmembrane region" description="Helical" evidence="9">
    <location>
        <begin position="51"/>
        <end position="71"/>
    </location>
</feature>
<feature type="transmembrane region" description="Helical" evidence="9">
    <location>
        <begin position="235"/>
        <end position="260"/>
    </location>
</feature>
<keyword evidence="11" id="KW-1185">Reference proteome</keyword>
<dbReference type="Proteomes" id="UP000658613">
    <property type="component" value="Unassembled WGS sequence"/>
</dbReference>
<comment type="subcellular location">
    <subcellularLocation>
        <location evidence="1">Cell membrane</location>
        <topology evidence="1">Multi-pass membrane protein</topology>
    </subcellularLocation>
</comment>
<name>A0A931DWG4_9CORY</name>
<feature type="transmembrane region" description="Helical" evidence="9">
    <location>
        <begin position="369"/>
        <end position="388"/>
    </location>
</feature>
<evidence type="ECO:0000256" key="9">
    <source>
        <dbReference type="SAM" id="Phobius"/>
    </source>
</evidence>
<feature type="compositionally biased region" description="Low complexity" evidence="8">
    <location>
        <begin position="512"/>
        <end position="544"/>
    </location>
</feature>
<accession>A0A931DWG4</accession>
<dbReference type="EMBL" id="JADOUE010000001">
    <property type="protein sequence ID" value="MBG6122784.1"/>
    <property type="molecule type" value="Genomic_DNA"/>
</dbReference>
<evidence type="ECO:0000313" key="10">
    <source>
        <dbReference type="EMBL" id="MBG6122784.1"/>
    </source>
</evidence>
<reference evidence="10" key="1">
    <citation type="submission" date="2020-11" db="EMBL/GenBank/DDBJ databases">
        <title>Sequencing the genomes of 1000 actinobacteria strains.</title>
        <authorList>
            <person name="Klenk H.-P."/>
        </authorList>
    </citation>
    <scope>NUCLEOTIDE SEQUENCE</scope>
    <source>
        <strain evidence="10">DSM 45632</strain>
    </source>
</reference>
<proteinExistence type="inferred from homology"/>
<dbReference type="GO" id="GO:0005886">
    <property type="term" value="C:plasma membrane"/>
    <property type="evidence" value="ECO:0007669"/>
    <property type="project" value="UniProtKB-SubCell"/>
</dbReference>
<feature type="transmembrane region" description="Helical" evidence="9">
    <location>
        <begin position="340"/>
        <end position="362"/>
    </location>
</feature>
<dbReference type="Pfam" id="PF09594">
    <property type="entry name" value="GT87"/>
    <property type="match status" value="1"/>
</dbReference>
<feature type="transmembrane region" description="Helical" evidence="9">
    <location>
        <begin position="165"/>
        <end position="183"/>
    </location>
</feature>
<feature type="transmembrane region" description="Helical" evidence="9">
    <location>
        <begin position="440"/>
        <end position="463"/>
    </location>
</feature>
<dbReference type="GO" id="GO:0016758">
    <property type="term" value="F:hexosyltransferase activity"/>
    <property type="evidence" value="ECO:0007669"/>
    <property type="project" value="InterPro"/>
</dbReference>
<keyword evidence="4 9" id="KW-0812">Transmembrane</keyword>
<feature type="region of interest" description="Disordered" evidence="8">
    <location>
        <begin position="501"/>
        <end position="544"/>
    </location>
</feature>
<feature type="transmembrane region" description="Helical" evidence="9">
    <location>
        <begin position="408"/>
        <end position="428"/>
    </location>
</feature>
<evidence type="ECO:0000256" key="4">
    <source>
        <dbReference type="ARBA" id="ARBA00022692"/>
    </source>
</evidence>
<evidence type="ECO:0000313" key="11">
    <source>
        <dbReference type="Proteomes" id="UP000658613"/>
    </source>
</evidence>
<feature type="transmembrane region" description="Helical" evidence="9">
    <location>
        <begin position="272"/>
        <end position="292"/>
    </location>
</feature>
<evidence type="ECO:0000256" key="1">
    <source>
        <dbReference type="ARBA" id="ARBA00004651"/>
    </source>
</evidence>
<gene>
    <name evidence="10" type="ORF">IW254_001753</name>
</gene>
<protein>
    <submittedName>
        <fullName evidence="10">Membrane protein</fullName>
    </submittedName>
</protein>
<dbReference type="InterPro" id="IPR018584">
    <property type="entry name" value="GT87"/>
</dbReference>
<comment type="similarity">
    <text evidence="7">Belongs to the glycosyltransferase 87 family.</text>
</comment>
<dbReference type="PIRSF" id="PIRSF010361">
    <property type="entry name" value="UCP010361"/>
    <property type="match status" value="1"/>
</dbReference>
<dbReference type="InterPro" id="IPR016570">
    <property type="entry name" value="UCP010361"/>
</dbReference>
<evidence type="ECO:0000256" key="2">
    <source>
        <dbReference type="ARBA" id="ARBA00022475"/>
    </source>
</evidence>
<evidence type="ECO:0000256" key="5">
    <source>
        <dbReference type="ARBA" id="ARBA00022989"/>
    </source>
</evidence>